<feature type="transmembrane region" description="Helical" evidence="7">
    <location>
        <begin position="221"/>
        <end position="242"/>
    </location>
</feature>
<dbReference type="OrthoDB" id="9804353at2"/>
<gene>
    <name evidence="9" type="ORF">BEP19_04760</name>
</gene>
<comment type="subcellular location">
    <subcellularLocation>
        <location evidence="1 7">Cell membrane</location>
        <topology evidence="1 7">Multi-pass membrane protein</topology>
    </subcellularLocation>
</comment>
<name>A0A419SM39_9BACL</name>
<feature type="transmembrane region" description="Helical" evidence="7">
    <location>
        <begin position="65"/>
        <end position="85"/>
    </location>
</feature>
<dbReference type="AlphaFoldDB" id="A0A419SM39"/>
<comment type="caution">
    <text evidence="9">The sequence shown here is derived from an EMBL/GenBank/DDBJ whole genome shotgun (WGS) entry which is preliminary data.</text>
</comment>
<keyword evidence="6 7" id="KW-0472">Membrane</keyword>
<evidence type="ECO:0000256" key="1">
    <source>
        <dbReference type="ARBA" id="ARBA00004651"/>
    </source>
</evidence>
<evidence type="ECO:0000256" key="2">
    <source>
        <dbReference type="ARBA" id="ARBA00022448"/>
    </source>
</evidence>
<dbReference type="Pfam" id="PF00528">
    <property type="entry name" value="BPD_transp_1"/>
    <property type="match status" value="1"/>
</dbReference>
<comment type="similarity">
    <text evidence="7">Belongs to the binding-protein-dependent transport system permease family.</text>
</comment>
<feature type="transmembrane region" description="Helical" evidence="7">
    <location>
        <begin position="97"/>
        <end position="119"/>
    </location>
</feature>
<feature type="transmembrane region" description="Helical" evidence="7">
    <location>
        <begin position="125"/>
        <end position="144"/>
    </location>
</feature>
<dbReference type="InterPro" id="IPR000515">
    <property type="entry name" value="MetI-like"/>
</dbReference>
<dbReference type="PROSITE" id="PS50928">
    <property type="entry name" value="ABC_TM1"/>
    <property type="match status" value="1"/>
</dbReference>
<evidence type="ECO:0000313" key="9">
    <source>
        <dbReference type="EMBL" id="RKD25131.1"/>
    </source>
</evidence>
<dbReference type="PANTHER" id="PTHR30151:SF20">
    <property type="entry name" value="ABC TRANSPORTER PERMEASE PROTEIN HI_0355-RELATED"/>
    <property type="match status" value="1"/>
</dbReference>
<evidence type="ECO:0000256" key="6">
    <source>
        <dbReference type="ARBA" id="ARBA00023136"/>
    </source>
</evidence>
<evidence type="ECO:0000256" key="3">
    <source>
        <dbReference type="ARBA" id="ARBA00022475"/>
    </source>
</evidence>
<protein>
    <submittedName>
        <fullName evidence="9">Nitrate ABC transporter permease</fullName>
    </submittedName>
</protein>
<dbReference type="CDD" id="cd06261">
    <property type="entry name" value="TM_PBP2"/>
    <property type="match status" value="1"/>
</dbReference>
<keyword evidence="3" id="KW-1003">Cell membrane</keyword>
<dbReference type="Proteomes" id="UP000284219">
    <property type="component" value="Unassembled WGS sequence"/>
</dbReference>
<dbReference type="PANTHER" id="PTHR30151">
    <property type="entry name" value="ALKANE SULFONATE ABC TRANSPORTER-RELATED, MEMBRANE SUBUNIT"/>
    <property type="match status" value="1"/>
</dbReference>
<dbReference type="EMBL" id="MCHY01000007">
    <property type="protein sequence ID" value="RKD25131.1"/>
    <property type="molecule type" value="Genomic_DNA"/>
</dbReference>
<evidence type="ECO:0000256" key="7">
    <source>
        <dbReference type="RuleBase" id="RU363032"/>
    </source>
</evidence>
<proteinExistence type="inferred from homology"/>
<feature type="transmembrane region" description="Helical" evidence="7">
    <location>
        <begin position="178"/>
        <end position="201"/>
    </location>
</feature>
<accession>A0A419SM39</accession>
<keyword evidence="10" id="KW-1185">Reference proteome</keyword>
<keyword evidence="4 7" id="KW-0812">Transmembrane</keyword>
<reference evidence="9 10" key="1">
    <citation type="submission" date="2016-08" db="EMBL/GenBank/DDBJ databases">
        <title>Novel Firmicute Genomes.</title>
        <authorList>
            <person name="Poppleton D.I."/>
            <person name="Gribaldo S."/>
        </authorList>
    </citation>
    <scope>NUCLEOTIDE SEQUENCE [LARGE SCALE GENOMIC DNA]</scope>
    <source>
        <strain evidence="9 10">RAOx-1</strain>
    </source>
</reference>
<dbReference type="RefSeq" id="WP_120188956.1">
    <property type="nucleotide sequence ID" value="NZ_MCHY01000007.1"/>
</dbReference>
<dbReference type="SUPFAM" id="SSF161098">
    <property type="entry name" value="MetI-like"/>
    <property type="match status" value="1"/>
</dbReference>
<dbReference type="InterPro" id="IPR035906">
    <property type="entry name" value="MetI-like_sf"/>
</dbReference>
<dbReference type="Gene3D" id="1.10.3720.10">
    <property type="entry name" value="MetI-like"/>
    <property type="match status" value="1"/>
</dbReference>
<dbReference type="GO" id="GO:0055085">
    <property type="term" value="P:transmembrane transport"/>
    <property type="evidence" value="ECO:0007669"/>
    <property type="project" value="InterPro"/>
</dbReference>
<keyword evidence="5 7" id="KW-1133">Transmembrane helix</keyword>
<feature type="domain" description="ABC transmembrane type-1" evidence="8">
    <location>
        <begin position="59"/>
        <end position="242"/>
    </location>
</feature>
<dbReference type="GO" id="GO:0005886">
    <property type="term" value="C:plasma membrane"/>
    <property type="evidence" value="ECO:0007669"/>
    <property type="project" value="UniProtKB-SubCell"/>
</dbReference>
<organism evidence="9 10">
    <name type="scientific">Ammoniphilus oxalaticus</name>
    <dbReference type="NCBI Taxonomy" id="66863"/>
    <lineage>
        <taxon>Bacteria</taxon>
        <taxon>Bacillati</taxon>
        <taxon>Bacillota</taxon>
        <taxon>Bacilli</taxon>
        <taxon>Bacillales</taxon>
        <taxon>Paenibacillaceae</taxon>
        <taxon>Aneurinibacillus group</taxon>
        <taxon>Ammoniphilus</taxon>
    </lineage>
</organism>
<evidence type="ECO:0000256" key="4">
    <source>
        <dbReference type="ARBA" id="ARBA00022692"/>
    </source>
</evidence>
<evidence type="ECO:0000259" key="8">
    <source>
        <dbReference type="PROSITE" id="PS50928"/>
    </source>
</evidence>
<evidence type="ECO:0000256" key="5">
    <source>
        <dbReference type="ARBA" id="ARBA00022989"/>
    </source>
</evidence>
<sequence>MTNRGLLLRSWRPALALLIFIAIWEWAARFFNIETWILPAPSLIAMEMKEVLPTFLPHVYSTIELVLVGFSIGTTIGITSATLLHHFDRVRETIYPFLILSQNIPTVVLAPLLLIWFGLGATPKIIIISMTSFFPIAVATLSGLQQTDRELLHYMKMMGATRSQLFTKLEWPHALPSIFSGIKIAATYSVMTGVVAEWLGAQKGIGVFMTLASSSYRTPRVFVAIIFAMILSLAFFSLIVLIERLLIRWNREEREA</sequence>
<keyword evidence="2 7" id="KW-0813">Transport</keyword>
<evidence type="ECO:0000313" key="10">
    <source>
        <dbReference type="Proteomes" id="UP000284219"/>
    </source>
</evidence>